<feature type="compositionally biased region" description="Basic and acidic residues" evidence="1">
    <location>
        <begin position="622"/>
        <end position="631"/>
    </location>
</feature>
<feature type="signal peptide" evidence="2">
    <location>
        <begin position="1"/>
        <end position="18"/>
    </location>
</feature>
<comment type="caution">
    <text evidence="3">The sequence shown here is derived from an EMBL/GenBank/DDBJ whole genome shotgun (WGS) entry which is preliminary data.</text>
</comment>
<evidence type="ECO:0000256" key="2">
    <source>
        <dbReference type="SAM" id="SignalP"/>
    </source>
</evidence>
<feature type="chain" id="PRO_5041984536" description="Serine protease" evidence="2">
    <location>
        <begin position="19"/>
        <end position="1179"/>
    </location>
</feature>
<organism evidence="3 4">
    <name type="scientific">Skeletonema marinoi</name>
    <dbReference type="NCBI Taxonomy" id="267567"/>
    <lineage>
        <taxon>Eukaryota</taxon>
        <taxon>Sar</taxon>
        <taxon>Stramenopiles</taxon>
        <taxon>Ochrophyta</taxon>
        <taxon>Bacillariophyta</taxon>
        <taxon>Coscinodiscophyceae</taxon>
        <taxon>Thalassiosirophycidae</taxon>
        <taxon>Thalassiosirales</taxon>
        <taxon>Skeletonemataceae</taxon>
        <taxon>Skeletonema</taxon>
        <taxon>Skeletonema marinoi-dohrnii complex</taxon>
    </lineage>
</organism>
<keyword evidence="4" id="KW-1185">Reference proteome</keyword>
<feature type="region of interest" description="Disordered" evidence="1">
    <location>
        <begin position="734"/>
        <end position="1116"/>
    </location>
</feature>
<feature type="compositionally biased region" description="Polar residues" evidence="1">
    <location>
        <begin position="833"/>
        <end position="845"/>
    </location>
</feature>
<name>A0AAD8XT93_9STRA</name>
<feature type="compositionally biased region" description="Low complexity" evidence="1">
    <location>
        <begin position="1049"/>
        <end position="1062"/>
    </location>
</feature>
<reference evidence="3" key="1">
    <citation type="submission" date="2023-06" db="EMBL/GenBank/DDBJ databases">
        <title>Survivors Of The Sea: Transcriptome response of Skeletonema marinoi to long-term dormancy.</title>
        <authorList>
            <person name="Pinder M.I.M."/>
            <person name="Kourtchenko O."/>
            <person name="Robertson E.K."/>
            <person name="Larsson T."/>
            <person name="Maumus F."/>
            <person name="Osuna-Cruz C.M."/>
            <person name="Vancaester E."/>
            <person name="Stenow R."/>
            <person name="Vandepoele K."/>
            <person name="Ploug H."/>
            <person name="Bruchert V."/>
            <person name="Godhe A."/>
            <person name="Topel M."/>
        </authorList>
    </citation>
    <scope>NUCLEOTIDE SEQUENCE</scope>
    <source>
        <strain evidence="3">R05AC</strain>
    </source>
</reference>
<evidence type="ECO:0000313" key="3">
    <source>
        <dbReference type="EMBL" id="KAK1733238.1"/>
    </source>
</evidence>
<feature type="compositionally biased region" description="Polar residues" evidence="1">
    <location>
        <begin position="796"/>
        <end position="818"/>
    </location>
</feature>
<protein>
    <recommendedName>
        <fullName evidence="5">Serine protease</fullName>
    </recommendedName>
</protein>
<evidence type="ECO:0000313" key="4">
    <source>
        <dbReference type="Proteomes" id="UP001224775"/>
    </source>
</evidence>
<evidence type="ECO:0008006" key="5">
    <source>
        <dbReference type="Google" id="ProtNLM"/>
    </source>
</evidence>
<evidence type="ECO:0000256" key="1">
    <source>
        <dbReference type="SAM" id="MobiDB-lite"/>
    </source>
</evidence>
<feature type="compositionally biased region" description="Polar residues" evidence="1">
    <location>
        <begin position="770"/>
        <end position="786"/>
    </location>
</feature>
<gene>
    <name evidence="3" type="ORF">QTG54_016095</name>
</gene>
<dbReference type="Proteomes" id="UP001224775">
    <property type="component" value="Unassembled WGS sequence"/>
</dbReference>
<feature type="compositionally biased region" description="Low complexity" evidence="1">
    <location>
        <begin position="968"/>
        <end position="984"/>
    </location>
</feature>
<proteinExistence type="predicted"/>
<feature type="compositionally biased region" description="Polar residues" evidence="1">
    <location>
        <begin position="1016"/>
        <end position="1038"/>
    </location>
</feature>
<accession>A0AAD8XT93</accession>
<feature type="region of interest" description="Disordered" evidence="1">
    <location>
        <begin position="622"/>
        <end position="649"/>
    </location>
</feature>
<feature type="compositionally biased region" description="Low complexity" evidence="1">
    <location>
        <begin position="866"/>
        <end position="904"/>
    </location>
</feature>
<feature type="compositionally biased region" description="Low complexity" evidence="1">
    <location>
        <begin position="941"/>
        <end position="951"/>
    </location>
</feature>
<feature type="compositionally biased region" description="Basic and acidic residues" evidence="1">
    <location>
        <begin position="734"/>
        <end position="745"/>
    </location>
</feature>
<feature type="compositionally biased region" description="Low complexity" evidence="1">
    <location>
        <begin position="819"/>
        <end position="832"/>
    </location>
</feature>
<dbReference type="EMBL" id="JATAAI010000052">
    <property type="protein sequence ID" value="KAK1733238.1"/>
    <property type="molecule type" value="Genomic_DNA"/>
</dbReference>
<dbReference type="AlphaFoldDB" id="A0AAD8XT93"/>
<feature type="compositionally biased region" description="Basic residues" evidence="1">
    <location>
        <begin position="749"/>
        <end position="760"/>
    </location>
</feature>
<feature type="compositionally biased region" description="Low complexity" evidence="1">
    <location>
        <begin position="997"/>
        <end position="1009"/>
    </location>
</feature>
<sequence length="1179" mass="125300">MRVAIFLLTAAYIGSGDGGGYFIAAFAPPIITPQQKKFSSRLQQLHAEQPNNALLSDLKELQSKEASTSSSLPDYFIVADSFNDETTAAAMADELKGINSGGKLMAAAAAASTEERTPPQKNKLTPTPPPLIFDPTNPKAMIAIAKAFIATDFGIQEAQSATVSSYSSSLLSDTNFIWVSGNNINDGRTGILTKNEYLTAGHYFDLRSSFPDLEYRAHDFRVYIDEKREYYGSDDDGVGSDGEVTVRFTTLVTGTFNGGTLQLRSKVMESNGRVMSCPPTSVSITFATDGSEKGKIIKLVTDMVMDRQIGNTHGYSGIAGAAVIAGEEPNEFLNQPPLVLLGRFFTAELPSLDEHYGEEHLPAFPDTVMIQLAKDVVETNFGLDNPDLLSGKFSYLEPSMGPLNKRKYLEKFSAYGVLDAVRDMDYGIMHYRVDPYNPYRIWVDQRAKGTRTGAIGNAIPKFPAAAYEAAPEAMSISFDDDGYCTRITAAAVLDPLLGNSGGLGGVNGLLYATGTPKTALQTRSLSSFFTRATKSLFSKAGLSSGADSFRTSDGKVGKRLSPFDSDGLPSIVAIASARPRQPAKPYFAGAVLDKPLQQPKAVPPAPTKQIQTAKIIKEPESTASLAKEKAPIDATPPVPVSETSSDDASDITDAQIISSTTNLESTSIMKAQELRDKAKEARAEAAEAMERAIALKAQTEEEKKKVLEAKLEEEQRRLQVIEEAKKTLLEAKEAKEKERIQRVAEKANMMKKKAKNAPVKKKGDDVGPSGDTSTAFPFLSSPSSSKAGLKGKETPSKMTSSPPKRSPTLNLFNTSAGQSKAASAKPLAKPKSQTPKRSPTLNIFSSAPKVSPTRVKKLSPTPPKSTTPKRSPTLNIFSSSPKVPSTKTKKPSPTAPSSRSPTLSIMGVGGAPKSNVAKAASKRKSAVKKPLTKKKAAVSKPSPTTRSRSPTFSLLGIGASPDSKAALEKSSAAKATATKSPSISLLGVGGKAASDESSTSKAPAKKSPTLSLFGVSGSNQSPSTEKQKPQSPTSTNAFSLFGGANQGDTSKAATKAISTAPKKLSKRNQVVPKNGEARQVTSKSSNMFGGFLGSSGSGNTKKAVDSSVKNKKKLVAKKAPKGVPVLKGWKMNANNEIQGKVYSSTSFRAGEMITTSPVKGRFQSGNVVITKSGSKYYLE</sequence>
<keyword evidence="2" id="KW-0732">Signal</keyword>
<feature type="compositionally biased region" description="Basic residues" evidence="1">
    <location>
        <begin position="920"/>
        <end position="937"/>
    </location>
</feature>